<dbReference type="EMBL" id="AQPH01000001">
    <property type="protein sequence ID" value="EPY03490.1"/>
    <property type="molecule type" value="Genomic_DNA"/>
</dbReference>
<evidence type="ECO:0000256" key="1">
    <source>
        <dbReference type="SAM" id="MobiDB-lite"/>
    </source>
</evidence>
<sequence>MAYTVRPKDDGLYGGVNRPKDKPFDLDRPEDFAPSWQIPIGWDPNAPAEVDQPATDPAKKKG</sequence>
<dbReference type="STRING" id="1316936.K678_00225"/>
<comment type="caution">
    <text evidence="2">The sequence shown here is derived from an EMBL/GenBank/DDBJ whole genome shotgun (WGS) entry which is preliminary data.</text>
</comment>
<organism evidence="2 3">
    <name type="scientific">Magnetospirillum fulvum MGU-K5</name>
    <dbReference type="NCBI Taxonomy" id="1316936"/>
    <lineage>
        <taxon>Bacteria</taxon>
        <taxon>Pseudomonadati</taxon>
        <taxon>Pseudomonadota</taxon>
        <taxon>Alphaproteobacteria</taxon>
        <taxon>Rhodospirillales</taxon>
        <taxon>Rhodospirillaceae</taxon>
        <taxon>Magnetospirillum</taxon>
    </lineage>
</organism>
<feature type="region of interest" description="Disordered" evidence="1">
    <location>
        <begin position="1"/>
        <end position="62"/>
    </location>
</feature>
<dbReference type="Proteomes" id="UP000015350">
    <property type="component" value="Unassembled WGS sequence"/>
</dbReference>
<evidence type="ECO:0000313" key="3">
    <source>
        <dbReference type="Proteomes" id="UP000015350"/>
    </source>
</evidence>
<gene>
    <name evidence="2" type="ORF">K678_00225</name>
</gene>
<accession>S9TYT5</accession>
<proteinExistence type="predicted"/>
<evidence type="ECO:0000313" key="2">
    <source>
        <dbReference type="EMBL" id="EPY03490.1"/>
    </source>
</evidence>
<feature type="compositionally biased region" description="Basic and acidic residues" evidence="1">
    <location>
        <begin position="1"/>
        <end position="11"/>
    </location>
</feature>
<name>S9TYT5_MAGFU</name>
<feature type="compositionally biased region" description="Basic and acidic residues" evidence="1">
    <location>
        <begin position="18"/>
        <end position="31"/>
    </location>
</feature>
<dbReference type="AlphaFoldDB" id="S9TYT5"/>
<protein>
    <submittedName>
        <fullName evidence="2">Uncharacterized protein</fullName>
    </submittedName>
</protein>
<dbReference type="OrthoDB" id="9859608at2"/>
<reference evidence="2 3" key="1">
    <citation type="submission" date="2013-04" db="EMBL/GenBank/DDBJ databases">
        <authorList>
            <person name="Kuznetsov B."/>
            <person name="Ivanovsky R."/>
        </authorList>
    </citation>
    <scope>NUCLEOTIDE SEQUENCE [LARGE SCALE GENOMIC DNA]</scope>
    <source>
        <strain evidence="2 3">MGU-K5</strain>
    </source>
</reference>
<dbReference type="RefSeq" id="WP_021130436.1">
    <property type="nucleotide sequence ID" value="NZ_AQPH01000001.1"/>
</dbReference>